<feature type="compositionally biased region" description="Low complexity" evidence="1">
    <location>
        <begin position="268"/>
        <end position="292"/>
    </location>
</feature>
<dbReference type="KEGG" id="gtr:GLOTRDRAFT_140789"/>
<feature type="region of interest" description="Disordered" evidence="1">
    <location>
        <begin position="263"/>
        <end position="299"/>
    </location>
</feature>
<feature type="region of interest" description="Disordered" evidence="1">
    <location>
        <begin position="313"/>
        <end position="377"/>
    </location>
</feature>
<protein>
    <recommendedName>
        <fullName evidence="2">NYN domain-containing protein</fullName>
    </recommendedName>
</protein>
<dbReference type="Proteomes" id="UP000030669">
    <property type="component" value="Unassembled WGS sequence"/>
</dbReference>
<dbReference type="GO" id="GO:0010468">
    <property type="term" value="P:regulation of gene expression"/>
    <property type="evidence" value="ECO:0007669"/>
    <property type="project" value="InterPro"/>
</dbReference>
<evidence type="ECO:0000259" key="2">
    <source>
        <dbReference type="Pfam" id="PF01936"/>
    </source>
</evidence>
<sequence>MASGERVAIFWDYENVRAPSSISGNVLAGNIRAVAHSYGTVTAFRAYVDLAELVSSKGNLRSNLQTSGVSLVDCPHNGRKDVADKMIIDGLTSTHALPAVDMLAFAIDHPAPATIILISGDGDFAYALSTLRNRGYDVVLIAPKCASASIKCVASQLLDWDSDVLARATSAPSVLWARQYRTLADLDEGSDPPVVESKFDRGVPEALEESLKQVPTANPVEKASMAKHTAGPGSPHTDSDGMQGLRHSILPWTLYGHLLPGCRPPSPASSDTAASENSLSSSSTSASSVITSPTLSPATQSPIIMTSSVVLSPEHPVSPAGVRAEVAGSTQSGSSEGAAAAGPATPGGMEASSAEARAANSLPASVPTSTPAPSFPTTNVAKTLLPSVPMFVRASSSPAAAAELSSSPPTIISPPSVTPPIRPVTVAPQASVSTATRVPARNPGASVPDRFRPLVQYLEQARRSGKSSIEWVTLATEFWPQKGNYERAGTRKFRQYMNGAVNENIVNVTAVGTGYVSLQSRFHGATF</sequence>
<feature type="compositionally biased region" description="Low complexity" evidence="1">
    <location>
        <begin position="400"/>
        <end position="415"/>
    </location>
</feature>
<gene>
    <name evidence="3" type="ORF">GLOTRDRAFT_140789</name>
</gene>
<dbReference type="PANTHER" id="PTHR14379:SF3">
    <property type="entry name" value="MEIOSIS REGULATOR AND MRNA STABILITY FACTOR 1"/>
    <property type="match status" value="1"/>
</dbReference>
<name>S7PVZ0_GLOTA</name>
<dbReference type="GeneID" id="19304614"/>
<dbReference type="GO" id="GO:1905762">
    <property type="term" value="F:CCR4-NOT complex binding"/>
    <property type="evidence" value="ECO:0007669"/>
    <property type="project" value="TreeGrafter"/>
</dbReference>
<dbReference type="OrthoDB" id="549353at2759"/>
<evidence type="ECO:0000256" key="1">
    <source>
        <dbReference type="SAM" id="MobiDB-lite"/>
    </source>
</evidence>
<dbReference type="PANTHER" id="PTHR14379">
    <property type="entry name" value="LIMKAIN B LKAP"/>
    <property type="match status" value="1"/>
</dbReference>
<evidence type="ECO:0000313" key="3">
    <source>
        <dbReference type="EMBL" id="EPQ51806.1"/>
    </source>
</evidence>
<keyword evidence="4" id="KW-1185">Reference proteome</keyword>
<dbReference type="InterPro" id="IPR024768">
    <property type="entry name" value="Marf1"/>
</dbReference>
<organism evidence="3 4">
    <name type="scientific">Gloeophyllum trabeum (strain ATCC 11539 / FP-39264 / Madison 617)</name>
    <name type="common">Brown rot fungus</name>
    <dbReference type="NCBI Taxonomy" id="670483"/>
    <lineage>
        <taxon>Eukaryota</taxon>
        <taxon>Fungi</taxon>
        <taxon>Dikarya</taxon>
        <taxon>Basidiomycota</taxon>
        <taxon>Agaricomycotina</taxon>
        <taxon>Agaricomycetes</taxon>
        <taxon>Gloeophyllales</taxon>
        <taxon>Gloeophyllaceae</taxon>
        <taxon>Gloeophyllum</taxon>
    </lineage>
</organism>
<dbReference type="AlphaFoldDB" id="S7PVZ0"/>
<dbReference type="HOGENOM" id="CLU_019899_1_0_1"/>
<evidence type="ECO:0000313" key="4">
    <source>
        <dbReference type="Proteomes" id="UP000030669"/>
    </source>
</evidence>
<dbReference type="eggNOG" id="ENOG502QUA6">
    <property type="taxonomic scope" value="Eukaryota"/>
</dbReference>
<dbReference type="CDD" id="cd10910">
    <property type="entry name" value="PIN_limkain_b1_N_like"/>
    <property type="match status" value="1"/>
</dbReference>
<dbReference type="GO" id="GO:0004540">
    <property type="term" value="F:RNA nuclease activity"/>
    <property type="evidence" value="ECO:0007669"/>
    <property type="project" value="InterPro"/>
</dbReference>
<feature type="region of interest" description="Disordered" evidence="1">
    <location>
        <begin position="400"/>
        <end position="423"/>
    </location>
</feature>
<feature type="region of interest" description="Disordered" evidence="1">
    <location>
        <begin position="224"/>
        <end position="244"/>
    </location>
</feature>
<dbReference type="RefSeq" id="XP_007869702.1">
    <property type="nucleotide sequence ID" value="XM_007871511.1"/>
</dbReference>
<dbReference type="InterPro" id="IPR021139">
    <property type="entry name" value="NYN"/>
</dbReference>
<dbReference type="EMBL" id="KB469309">
    <property type="protein sequence ID" value="EPQ51806.1"/>
    <property type="molecule type" value="Genomic_DNA"/>
</dbReference>
<proteinExistence type="predicted"/>
<feature type="domain" description="NYN" evidence="2">
    <location>
        <begin position="6"/>
        <end position="156"/>
    </location>
</feature>
<dbReference type="Gene3D" id="3.40.50.1010">
    <property type="entry name" value="5'-nuclease"/>
    <property type="match status" value="1"/>
</dbReference>
<feature type="compositionally biased region" description="Low complexity" evidence="1">
    <location>
        <begin position="327"/>
        <end position="377"/>
    </location>
</feature>
<dbReference type="GO" id="GO:0005777">
    <property type="term" value="C:peroxisome"/>
    <property type="evidence" value="ECO:0007669"/>
    <property type="project" value="InterPro"/>
</dbReference>
<dbReference type="Pfam" id="PF01936">
    <property type="entry name" value="NYN"/>
    <property type="match status" value="1"/>
</dbReference>
<accession>S7PVZ0</accession>
<reference evidence="3 4" key="1">
    <citation type="journal article" date="2012" name="Science">
        <title>The Paleozoic origin of enzymatic lignin decomposition reconstructed from 31 fungal genomes.</title>
        <authorList>
            <person name="Floudas D."/>
            <person name="Binder M."/>
            <person name="Riley R."/>
            <person name="Barry K."/>
            <person name="Blanchette R.A."/>
            <person name="Henrissat B."/>
            <person name="Martinez A.T."/>
            <person name="Otillar R."/>
            <person name="Spatafora J.W."/>
            <person name="Yadav J.S."/>
            <person name="Aerts A."/>
            <person name="Benoit I."/>
            <person name="Boyd A."/>
            <person name="Carlson A."/>
            <person name="Copeland A."/>
            <person name="Coutinho P.M."/>
            <person name="de Vries R.P."/>
            <person name="Ferreira P."/>
            <person name="Findley K."/>
            <person name="Foster B."/>
            <person name="Gaskell J."/>
            <person name="Glotzer D."/>
            <person name="Gorecki P."/>
            <person name="Heitman J."/>
            <person name="Hesse C."/>
            <person name="Hori C."/>
            <person name="Igarashi K."/>
            <person name="Jurgens J.A."/>
            <person name="Kallen N."/>
            <person name="Kersten P."/>
            <person name="Kohler A."/>
            <person name="Kuees U."/>
            <person name="Kumar T.K.A."/>
            <person name="Kuo A."/>
            <person name="LaButti K."/>
            <person name="Larrondo L.F."/>
            <person name="Lindquist E."/>
            <person name="Ling A."/>
            <person name="Lombard V."/>
            <person name="Lucas S."/>
            <person name="Lundell T."/>
            <person name="Martin R."/>
            <person name="McLaughlin D.J."/>
            <person name="Morgenstern I."/>
            <person name="Morin E."/>
            <person name="Murat C."/>
            <person name="Nagy L.G."/>
            <person name="Nolan M."/>
            <person name="Ohm R.A."/>
            <person name="Patyshakuliyeva A."/>
            <person name="Rokas A."/>
            <person name="Ruiz-Duenas F.J."/>
            <person name="Sabat G."/>
            <person name="Salamov A."/>
            <person name="Samejima M."/>
            <person name="Schmutz J."/>
            <person name="Slot J.C."/>
            <person name="St John F."/>
            <person name="Stenlid J."/>
            <person name="Sun H."/>
            <person name="Sun S."/>
            <person name="Syed K."/>
            <person name="Tsang A."/>
            <person name="Wiebenga A."/>
            <person name="Young D."/>
            <person name="Pisabarro A."/>
            <person name="Eastwood D.C."/>
            <person name="Martin F."/>
            <person name="Cullen D."/>
            <person name="Grigoriev I.V."/>
            <person name="Hibbett D.S."/>
        </authorList>
    </citation>
    <scope>NUCLEOTIDE SEQUENCE [LARGE SCALE GENOMIC DNA]</scope>
    <source>
        <strain evidence="3 4">ATCC 11539</strain>
    </source>
</reference>